<dbReference type="Proteomes" id="UP000692954">
    <property type="component" value="Unassembled WGS sequence"/>
</dbReference>
<dbReference type="GO" id="GO:0005634">
    <property type="term" value="C:nucleus"/>
    <property type="evidence" value="ECO:0007669"/>
    <property type="project" value="TreeGrafter"/>
</dbReference>
<keyword evidence="1" id="KW-0472">Membrane</keyword>
<reference evidence="2" key="1">
    <citation type="submission" date="2021-01" db="EMBL/GenBank/DDBJ databases">
        <authorList>
            <consortium name="Genoscope - CEA"/>
            <person name="William W."/>
        </authorList>
    </citation>
    <scope>NUCLEOTIDE SEQUENCE</scope>
</reference>
<evidence type="ECO:0000256" key="1">
    <source>
        <dbReference type="SAM" id="Phobius"/>
    </source>
</evidence>
<dbReference type="AlphaFoldDB" id="A0A8S1NB33"/>
<accession>A0A8S1NB33</accession>
<gene>
    <name evidence="2" type="ORF">PSON_ATCC_30995.1.T0490246</name>
</gene>
<comment type="caution">
    <text evidence="2">The sequence shown here is derived from an EMBL/GenBank/DDBJ whole genome shotgun (WGS) entry which is preliminary data.</text>
</comment>
<name>A0A8S1NB33_9CILI</name>
<evidence type="ECO:0008006" key="4">
    <source>
        <dbReference type="Google" id="ProtNLM"/>
    </source>
</evidence>
<sequence>MKGLSKCDLFGQTITLRMNKQNFYKTAFGGCVSLILFITMLLIFSQNLISFLNKENLTATVLTTFEEFPSLATLNDNTFAFAIQIEQSDFIQKPFFNIYVEQKHIIRFLNGSKIENSSQINLIPCTLDRFHNIFDKYDVNITKQFYDLDLENFLCFDYNSTFSIQGTNSNQQFKYLKISVNNCVANKSCASETERQNEILKNGSFKLKLYTVNQILNPQNPDDKYLQTFIDDSFYLKFLPSDVFKTVDVFLKEYEVQNDLSLTPFSDIQLSKFYILDQSEIKERVEFQSKTSNEIATIQFRKSPYKTSIYRSYLKIDELLSNLGGIQQIFFFFLGIILSLYNRFQLLVELANKLYEFSLIHLQHEKIQEENLEQINQLTTERQDDLRTRRLTEQELEIKLVNPTQIKQKEKNGILKFGFKQQELDQEINDQDDENRNIKEVQKKFQRTSTRLIKNPFANKIIPENGLQYFKQQIITIINRSQPILLSFSMIINFITCNHCCSNKKNIQLMNKAIDQITDQIDLFNILTKLNELDKMKEVIFTPEQLLMFNFTPKPMISLDLTKKTINRSYFEQRSKCDIETQLNEIKQKKEQNQQPIQRGMHLRGDAQLYQDIYNAYDEVLQDQEENIINKQLIKKLGPEVQAIFKLSKFIDQQKLSARSQKRKILLQYNEPPSID</sequence>
<dbReference type="PANTHER" id="PTHR31398:SF0">
    <property type="entry name" value="MEIOTIC NUCLEAR DIVISION PROTEIN 1 HOMOLOG"/>
    <property type="match status" value="1"/>
</dbReference>
<keyword evidence="1" id="KW-1133">Transmembrane helix</keyword>
<evidence type="ECO:0000313" key="2">
    <source>
        <dbReference type="EMBL" id="CAD8086205.1"/>
    </source>
</evidence>
<dbReference type="OrthoDB" id="315683at2759"/>
<dbReference type="GO" id="GO:0007131">
    <property type="term" value="P:reciprocal meiotic recombination"/>
    <property type="evidence" value="ECO:0007669"/>
    <property type="project" value="TreeGrafter"/>
</dbReference>
<dbReference type="EMBL" id="CAJJDN010000049">
    <property type="protein sequence ID" value="CAD8086205.1"/>
    <property type="molecule type" value="Genomic_DNA"/>
</dbReference>
<keyword evidence="3" id="KW-1185">Reference proteome</keyword>
<dbReference type="PANTHER" id="PTHR31398">
    <property type="entry name" value="MEIOTIC NUCLEAR DIVISION PROTEIN 1 HOMOLOG"/>
    <property type="match status" value="1"/>
</dbReference>
<feature type="transmembrane region" description="Helical" evidence="1">
    <location>
        <begin position="23"/>
        <end position="44"/>
    </location>
</feature>
<protein>
    <recommendedName>
        <fullName evidence="4">Transmembrane protein</fullName>
    </recommendedName>
</protein>
<keyword evidence="1" id="KW-0812">Transmembrane</keyword>
<proteinExistence type="predicted"/>
<evidence type="ECO:0000313" key="3">
    <source>
        <dbReference type="Proteomes" id="UP000692954"/>
    </source>
</evidence>
<organism evidence="2 3">
    <name type="scientific">Paramecium sonneborni</name>
    <dbReference type="NCBI Taxonomy" id="65129"/>
    <lineage>
        <taxon>Eukaryota</taxon>
        <taxon>Sar</taxon>
        <taxon>Alveolata</taxon>
        <taxon>Ciliophora</taxon>
        <taxon>Intramacronucleata</taxon>
        <taxon>Oligohymenophorea</taxon>
        <taxon>Peniculida</taxon>
        <taxon>Parameciidae</taxon>
        <taxon>Paramecium</taxon>
    </lineage>
</organism>